<feature type="region of interest" description="Disordered" evidence="1">
    <location>
        <begin position="42"/>
        <end position="78"/>
    </location>
</feature>
<feature type="compositionally biased region" description="Basic and acidic residues" evidence="1">
    <location>
        <begin position="68"/>
        <end position="78"/>
    </location>
</feature>
<dbReference type="Proteomes" id="UP000243459">
    <property type="component" value="Chromosome 4"/>
</dbReference>
<dbReference type="EMBL" id="CM007384">
    <property type="protein sequence ID" value="ONK72206.1"/>
    <property type="molecule type" value="Genomic_DNA"/>
</dbReference>
<organism evidence="2 3">
    <name type="scientific">Asparagus officinalis</name>
    <name type="common">Garden asparagus</name>
    <dbReference type="NCBI Taxonomy" id="4686"/>
    <lineage>
        <taxon>Eukaryota</taxon>
        <taxon>Viridiplantae</taxon>
        <taxon>Streptophyta</taxon>
        <taxon>Embryophyta</taxon>
        <taxon>Tracheophyta</taxon>
        <taxon>Spermatophyta</taxon>
        <taxon>Magnoliopsida</taxon>
        <taxon>Liliopsida</taxon>
        <taxon>Asparagales</taxon>
        <taxon>Asparagaceae</taxon>
        <taxon>Asparagoideae</taxon>
        <taxon>Asparagus</taxon>
    </lineage>
</organism>
<gene>
    <name evidence="2" type="ORF">A4U43_C04F16940</name>
</gene>
<sequence length="78" mass="8313">MANQISDGGDYGIDGSREILCTVVAADSRQVVRPEITCGRLRSQASGSSRDLPTTTEIDLTHGPANHVADDKLTRSTK</sequence>
<dbReference type="AlphaFoldDB" id="A0A5P1F1G3"/>
<dbReference type="Gramene" id="ONK72206">
    <property type="protein sequence ID" value="ONK72206"/>
    <property type="gene ID" value="A4U43_C04F16940"/>
</dbReference>
<protein>
    <submittedName>
        <fullName evidence="2">Uncharacterized protein</fullName>
    </submittedName>
</protein>
<evidence type="ECO:0000313" key="3">
    <source>
        <dbReference type="Proteomes" id="UP000243459"/>
    </source>
</evidence>
<evidence type="ECO:0000256" key="1">
    <source>
        <dbReference type="SAM" id="MobiDB-lite"/>
    </source>
</evidence>
<feature type="compositionally biased region" description="Polar residues" evidence="1">
    <location>
        <begin position="43"/>
        <end position="58"/>
    </location>
</feature>
<keyword evidence="3" id="KW-1185">Reference proteome</keyword>
<reference evidence="3" key="1">
    <citation type="journal article" date="2017" name="Nat. Commun.">
        <title>The asparagus genome sheds light on the origin and evolution of a young Y chromosome.</title>
        <authorList>
            <person name="Harkess A."/>
            <person name="Zhou J."/>
            <person name="Xu C."/>
            <person name="Bowers J.E."/>
            <person name="Van der Hulst R."/>
            <person name="Ayyampalayam S."/>
            <person name="Mercati F."/>
            <person name="Riccardi P."/>
            <person name="McKain M.R."/>
            <person name="Kakrana A."/>
            <person name="Tang H."/>
            <person name="Ray J."/>
            <person name="Groenendijk J."/>
            <person name="Arikit S."/>
            <person name="Mathioni S.M."/>
            <person name="Nakano M."/>
            <person name="Shan H."/>
            <person name="Telgmann-Rauber A."/>
            <person name="Kanno A."/>
            <person name="Yue Z."/>
            <person name="Chen H."/>
            <person name="Li W."/>
            <person name="Chen Y."/>
            <person name="Xu X."/>
            <person name="Zhang Y."/>
            <person name="Luo S."/>
            <person name="Chen H."/>
            <person name="Gao J."/>
            <person name="Mao Z."/>
            <person name="Pires J.C."/>
            <person name="Luo M."/>
            <person name="Kudrna D."/>
            <person name="Wing R.A."/>
            <person name="Meyers B.C."/>
            <person name="Yi K."/>
            <person name="Kong H."/>
            <person name="Lavrijsen P."/>
            <person name="Sunseri F."/>
            <person name="Falavigna A."/>
            <person name="Ye Y."/>
            <person name="Leebens-Mack J.H."/>
            <person name="Chen G."/>
        </authorList>
    </citation>
    <scope>NUCLEOTIDE SEQUENCE [LARGE SCALE GENOMIC DNA]</scope>
    <source>
        <strain evidence="3">cv. DH0086</strain>
    </source>
</reference>
<evidence type="ECO:0000313" key="2">
    <source>
        <dbReference type="EMBL" id="ONK72206.1"/>
    </source>
</evidence>
<accession>A0A5P1F1G3</accession>
<name>A0A5P1F1G3_ASPOF</name>
<proteinExistence type="predicted"/>